<dbReference type="Proteomes" id="UP000322899">
    <property type="component" value="Unassembled WGS sequence"/>
</dbReference>
<comment type="caution">
    <text evidence="7">The sequence shown here is derived from an EMBL/GenBank/DDBJ whole genome shotgun (WGS) entry which is preliminary data.</text>
</comment>
<evidence type="ECO:0000259" key="3">
    <source>
        <dbReference type="PROSITE" id="PS51151"/>
    </source>
</evidence>
<name>A0A5A8E7P5_CAFRO</name>
<reference evidence="8 9" key="1">
    <citation type="submission" date="2019-07" db="EMBL/GenBank/DDBJ databases">
        <title>Genomes of Cafeteria roenbergensis.</title>
        <authorList>
            <person name="Fischer M.G."/>
            <person name="Hackl T."/>
            <person name="Roman M."/>
        </authorList>
    </citation>
    <scope>NUCLEOTIDE SEQUENCE [LARGE SCALE GENOMIC DNA]</scope>
    <source>
        <strain evidence="4 9">BVI</strain>
        <strain evidence="5 10">Cflag</strain>
        <strain evidence="7 8">E4-10P</strain>
        <strain evidence="6">RCC970-E3</strain>
    </source>
</reference>
<evidence type="ECO:0000256" key="2">
    <source>
        <dbReference type="SAM" id="MobiDB-lite"/>
    </source>
</evidence>
<dbReference type="Gene3D" id="2.20.70.30">
    <property type="entry name" value="Nascent polypeptide-associated complex domain"/>
    <property type="match status" value="1"/>
</dbReference>
<evidence type="ECO:0000313" key="5">
    <source>
        <dbReference type="EMBL" id="KAA0151965.1"/>
    </source>
</evidence>
<dbReference type="Proteomes" id="UP000324907">
    <property type="component" value="Unassembled WGS sequence"/>
</dbReference>
<organism evidence="7 8">
    <name type="scientific">Cafeteria roenbergensis</name>
    <name type="common">Marine flagellate</name>
    <dbReference type="NCBI Taxonomy" id="33653"/>
    <lineage>
        <taxon>Eukaryota</taxon>
        <taxon>Sar</taxon>
        <taxon>Stramenopiles</taxon>
        <taxon>Bigyra</taxon>
        <taxon>Opalozoa</taxon>
        <taxon>Bicosoecida</taxon>
        <taxon>Cafeteriaceae</taxon>
        <taxon>Cafeteria</taxon>
    </lineage>
</organism>
<dbReference type="InterPro" id="IPR002715">
    <property type="entry name" value="Nas_poly-pep-assoc_cplx_dom"/>
</dbReference>
<dbReference type="EMBL" id="VLTN01000035">
    <property type="protein sequence ID" value="KAA0150290.1"/>
    <property type="molecule type" value="Genomic_DNA"/>
</dbReference>
<evidence type="ECO:0000313" key="6">
    <source>
        <dbReference type="EMBL" id="KAA0166947.1"/>
    </source>
</evidence>
<feature type="compositionally biased region" description="Acidic residues" evidence="2">
    <location>
        <begin position="148"/>
        <end position="164"/>
    </location>
</feature>
<evidence type="ECO:0000313" key="8">
    <source>
        <dbReference type="Proteomes" id="UP000322899"/>
    </source>
</evidence>
<evidence type="ECO:0000313" key="4">
    <source>
        <dbReference type="EMBL" id="KAA0150290.1"/>
    </source>
</evidence>
<dbReference type="AlphaFoldDB" id="A0A5A8E7P5"/>
<evidence type="ECO:0000313" key="10">
    <source>
        <dbReference type="Proteomes" id="UP000325113"/>
    </source>
</evidence>
<dbReference type="Pfam" id="PF01849">
    <property type="entry name" value="NAC"/>
    <property type="match status" value="1"/>
</dbReference>
<gene>
    <name evidence="7" type="ORF">FNF27_04875</name>
    <name evidence="6" type="ORF">FNF28_03018</name>
    <name evidence="4" type="ORF">FNF29_05303</name>
    <name evidence="5" type="ORF">FNF31_06724</name>
</gene>
<feature type="region of interest" description="Disordered" evidence="2">
    <location>
        <begin position="133"/>
        <end position="164"/>
    </location>
</feature>
<sequence>MPGTAAENRARLRAKMEKSAGAKRGGVRKVVKKKRSNATATKERALLQVVRKQNMRSMDIEGVTMVKEDESLVTFKEPKLMLAPKGGAFVVQGKAETKTAAEGLAHLLGSMGGSSGFGPREIARIQQLMAEAKRAPAAPASGMGADVESFDDDEDDEADGVTAE</sequence>
<dbReference type="EMBL" id="VLTL01000037">
    <property type="protein sequence ID" value="KAA0166947.1"/>
    <property type="molecule type" value="Genomic_DNA"/>
</dbReference>
<comment type="similarity">
    <text evidence="1">Belongs to the NAC-beta family.</text>
</comment>
<keyword evidence="1" id="KW-0805">Transcription regulation</keyword>
<keyword evidence="9" id="KW-1185">Reference proteome</keyword>
<dbReference type="Proteomes" id="UP000325113">
    <property type="component" value="Unassembled WGS sequence"/>
</dbReference>
<dbReference type="SMART" id="SM01407">
    <property type="entry name" value="NAC"/>
    <property type="match status" value="1"/>
</dbReference>
<comment type="subunit">
    <text evidence="1">Part of the nascent polypeptide-associated complex (NAC).</text>
</comment>
<accession>A0A5A8E7P5</accession>
<feature type="domain" description="NAC-A/B" evidence="3">
    <location>
        <begin position="40"/>
        <end position="104"/>
    </location>
</feature>
<evidence type="ECO:0000313" key="9">
    <source>
        <dbReference type="Proteomes" id="UP000323011"/>
    </source>
</evidence>
<dbReference type="Proteomes" id="UP000323011">
    <property type="component" value="Unassembled WGS sequence"/>
</dbReference>
<evidence type="ECO:0000313" key="7">
    <source>
        <dbReference type="EMBL" id="KAA0173726.1"/>
    </source>
</evidence>
<feature type="compositionally biased region" description="Basic residues" evidence="2">
    <location>
        <begin position="25"/>
        <end position="36"/>
    </location>
</feature>
<dbReference type="PROSITE" id="PS51151">
    <property type="entry name" value="NAC_AB"/>
    <property type="match status" value="1"/>
</dbReference>
<dbReference type="InterPro" id="IPR038187">
    <property type="entry name" value="NAC_A/B_dom_sf"/>
</dbReference>
<dbReference type="EMBL" id="VLTM01000110">
    <property type="protein sequence ID" value="KAA0151965.1"/>
    <property type="molecule type" value="Genomic_DNA"/>
</dbReference>
<keyword evidence="1" id="KW-0804">Transcription</keyword>
<feature type="compositionally biased region" description="Basic and acidic residues" evidence="2">
    <location>
        <begin position="8"/>
        <end position="20"/>
    </location>
</feature>
<feature type="region of interest" description="Disordered" evidence="2">
    <location>
        <begin position="1"/>
        <end position="40"/>
    </location>
</feature>
<proteinExistence type="inferred from homology"/>
<protein>
    <recommendedName>
        <fullName evidence="1">Nascent polypeptide-associated complex subunit beta</fullName>
    </recommendedName>
</protein>
<evidence type="ECO:0000256" key="1">
    <source>
        <dbReference type="RuleBase" id="RU361272"/>
    </source>
</evidence>
<dbReference type="EMBL" id="VLTO01000030">
    <property type="protein sequence ID" value="KAA0173726.1"/>
    <property type="molecule type" value="Genomic_DNA"/>
</dbReference>